<evidence type="ECO:0000313" key="9">
    <source>
        <dbReference type="EMBL" id="KAK2152937.1"/>
    </source>
</evidence>
<keyword evidence="10" id="KW-1185">Reference proteome</keyword>
<keyword evidence="4" id="KW-0378">Hydrolase</keyword>
<evidence type="ECO:0000256" key="3">
    <source>
        <dbReference type="ARBA" id="ARBA00022723"/>
    </source>
</evidence>
<dbReference type="GO" id="GO:0006308">
    <property type="term" value="P:DNA catabolic process"/>
    <property type="evidence" value="ECO:0007669"/>
    <property type="project" value="TreeGrafter"/>
</dbReference>
<dbReference type="AlphaFoldDB" id="A0AAD9JGY1"/>
<comment type="cofactor">
    <cofactor evidence="1">
        <name>Mg(2+)</name>
        <dbReference type="ChEBI" id="CHEBI:18420"/>
    </cofactor>
</comment>
<proteinExistence type="inferred from homology"/>
<dbReference type="SUPFAM" id="SSF53098">
    <property type="entry name" value="Ribonuclease H-like"/>
    <property type="match status" value="2"/>
</dbReference>
<evidence type="ECO:0000313" key="10">
    <source>
        <dbReference type="Proteomes" id="UP001208570"/>
    </source>
</evidence>
<gene>
    <name evidence="9" type="ORF">LSH36_314g02026</name>
</gene>
<evidence type="ECO:0000256" key="4">
    <source>
        <dbReference type="ARBA" id="ARBA00022801"/>
    </source>
</evidence>
<evidence type="ECO:0000256" key="6">
    <source>
        <dbReference type="ARBA" id="ARBA00022842"/>
    </source>
</evidence>
<dbReference type="GO" id="GO:0003676">
    <property type="term" value="F:nucleic acid binding"/>
    <property type="evidence" value="ECO:0007669"/>
    <property type="project" value="InterPro"/>
</dbReference>
<sequence>MTASNTPDQECGIKTYVFLDLETTGLPESKPRITEISLVAIHSHNLLGSAVNNEPRIIDKLTICLYPMKPIDRFASEITELYNDTLLYQKDLDEEFVDMLLLFLKRHEEPLCLVAHNGYRFDFPLLQSELASINRSLPEGILCIDSLTLYLDLDATSPNTAADVHQISEWHSYAKCDLDLNRAIDQQGTPTKLMDIASNGRIPKDKLACDSVRRKLVFDDVAATMSHSGTQEATGRNEIWLNETSTESELIPEMHEGDSGRDEMGACSVSDKILSNGESSDRSRQVRAVPSLQHSSYKLADLCRRFLGHDPCVCHRAEDDCITLLRIFHKTSDMALPWVNAHAVKFNSIQCMYNKRRRQPLDPGITNEALRHQQEINDNFVEMLRLFISRFEEPCCLVAHNGQRFDFPLLRKELSSINKSLQDTLLCVDTLPLLRHLDPGQKSYKLIDLHQRIVGQIPSVSHRAEDDCISLVRIFSKMFDVVLPKVDEKAVRFYTTD</sequence>
<evidence type="ECO:0000259" key="8">
    <source>
        <dbReference type="SMART" id="SM00479"/>
    </source>
</evidence>
<dbReference type="InterPro" id="IPR012337">
    <property type="entry name" value="RNaseH-like_sf"/>
</dbReference>
<dbReference type="GO" id="GO:0008296">
    <property type="term" value="F:3'-5'-DNA exonuclease activity"/>
    <property type="evidence" value="ECO:0007669"/>
    <property type="project" value="TreeGrafter"/>
</dbReference>
<dbReference type="GO" id="GO:0005737">
    <property type="term" value="C:cytoplasm"/>
    <property type="evidence" value="ECO:0007669"/>
    <property type="project" value="TreeGrafter"/>
</dbReference>
<dbReference type="InterPro" id="IPR013520">
    <property type="entry name" value="Ribonucl_H"/>
</dbReference>
<organism evidence="9 10">
    <name type="scientific">Paralvinella palmiformis</name>
    <dbReference type="NCBI Taxonomy" id="53620"/>
    <lineage>
        <taxon>Eukaryota</taxon>
        <taxon>Metazoa</taxon>
        <taxon>Spiralia</taxon>
        <taxon>Lophotrochozoa</taxon>
        <taxon>Annelida</taxon>
        <taxon>Polychaeta</taxon>
        <taxon>Sedentaria</taxon>
        <taxon>Canalipalpata</taxon>
        <taxon>Terebellida</taxon>
        <taxon>Terebelliformia</taxon>
        <taxon>Alvinellidae</taxon>
        <taxon>Paralvinella</taxon>
    </lineage>
</organism>
<name>A0AAD9JGY1_9ANNE</name>
<dbReference type="EMBL" id="JAODUP010000314">
    <property type="protein sequence ID" value="KAK2152937.1"/>
    <property type="molecule type" value="Genomic_DNA"/>
</dbReference>
<keyword evidence="2" id="KW-0540">Nuclease</keyword>
<keyword evidence="6" id="KW-0460">Magnesium</keyword>
<feature type="domain" description="Exonuclease" evidence="8">
    <location>
        <begin position="15"/>
        <end position="337"/>
    </location>
</feature>
<evidence type="ECO:0000256" key="5">
    <source>
        <dbReference type="ARBA" id="ARBA00022839"/>
    </source>
</evidence>
<dbReference type="InterPro" id="IPR040393">
    <property type="entry name" value="TREX1/2"/>
</dbReference>
<dbReference type="Gene3D" id="3.30.420.10">
    <property type="entry name" value="Ribonuclease H-like superfamily/Ribonuclease H"/>
    <property type="match status" value="2"/>
</dbReference>
<accession>A0AAD9JGY1</accession>
<dbReference type="SMART" id="SM00479">
    <property type="entry name" value="EXOIII"/>
    <property type="match status" value="1"/>
</dbReference>
<dbReference type="InterPro" id="IPR036397">
    <property type="entry name" value="RNaseH_sf"/>
</dbReference>
<comment type="similarity">
    <text evidence="7">Belongs to the exonuclease superfamily. TREX family.</text>
</comment>
<dbReference type="PANTHER" id="PTHR13058">
    <property type="entry name" value="THREE PRIME REPAIR EXONUCLEASE 1, 2"/>
    <property type="match status" value="1"/>
</dbReference>
<evidence type="ECO:0000256" key="2">
    <source>
        <dbReference type="ARBA" id="ARBA00022722"/>
    </source>
</evidence>
<keyword evidence="3" id="KW-0479">Metal-binding</keyword>
<dbReference type="Pfam" id="PF00929">
    <property type="entry name" value="RNase_T"/>
    <property type="match status" value="2"/>
</dbReference>
<evidence type="ECO:0000256" key="1">
    <source>
        <dbReference type="ARBA" id="ARBA00001946"/>
    </source>
</evidence>
<dbReference type="PANTHER" id="PTHR13058:SF19">
    <property type="entry name" value="LD40940P"/>
    <property type="match status" value="1"/>
</dbReference>
<dbReference type="Proteomes" id="UP001208570">
    <property type="component" value="Unassembled WGS sequence"/>
</dbReference>
<comment type="caution">
    <text evidence="9">The sequence shown here is derived from an EMBL/GenBank/DDBJ whole genome shotgun (WGS) entry which is preliminary data.</text>
</comment>
<keyword evidence="5" id="KW-0269">Exonuclease</keyword>
<reference evidence="9" key="1">
    <citation type="journal article" date="2023" name="Mol. Biol. Evol.">
        <title>Third-Generation Sequencing Reveals the Adaptive Role of the Epigenome in Three Deep-Sea Polychaetes.</title>
        <authorList>
            <person name="Perez M."/>
            <person name="Aroh O."/>
            <person name="Sun Y."/>
            <person name="Lan Y."/>
            <person name="Juniper S.K."/>
            <person name="Young C.R."/>
            <person name="Angers B."/>
            <person name="Qian P.Y."/>
        </authorList>
    </citation>
    <scope>NUCLEOTIDE SEQUENCE</scope>
    <source>
        <strain evidence="9">P08H-3</strain>
    </source>
</reference>
<dbReference type="GO" id="GO:0046872">
    <property type="term" value="F:metal ion binding"/>
    <property type="evidence" value="ECO:0007669"/>
    <property type="project" value="UniProtKB-KW"/>
</dbReference>
<protein>
    <recommendedName>
        <fullName evidence="8">Exonuclease domain-containing protein</fullName>
    </recommendedName>
</protein>
<evidence type="ECO:0000256" key="7">
    <source>
        <dbReference type="ARBA" id="ARBA00025769"/>
    </source>
</evidence>